<evidence type="ECO:0000256" key="2">
    <source>
        <dbReference type="ARBA" id="ARBA00004787"/>
    </source>
</evidence>
<keyword evidence="6 7" id="KW-0414">Isoprene biosynthesis</keyword>
<evidence type="ECO:0000256" key="5">
    <source>
        <dbReference type="ARBA" id="ARBA00022695"/>
    </source>
</evidence>
<dbReference type="PANTHER" id="PTHR32125:SF4">
    <property type="entry name" value="2-C-METHYL-D-ERYTHRITOL 4-PHOSPHATE CYTIDYLYLTRANSFERASE, CHLOROPLASTIC"/>
    <property type="match status" value="1"/>
</dbReference>
<dbReference type="NCBIfam" id="TIGR00453">
    <property type="entry name" value="ispD"/>
    <property type="match status" value="1"/>
</dbReference>
<dbReference type="RefSeq" id="WP_264017697.1">
    <property type="nucleotide sequence ID" value="NZ_CP096973.1"/>
</dbReference>
<comment type="function">
    <text evidence="7">Catalyzes the formation of 4-diphosphocytidyl-2-C-methyl-D-erythritol from CTP and 2-C-methyl-D-erythritol 4-phosphate (MEP).</text>
</comment>
<evidence type="ECO:0000313" key="8">
    <source>
        <dbReference type="EMBL" id="UYO73521.1"/>
    </source>
</evidence>
<dbReference type="GO" id="GO:0050518">
    <property type="term" value="F:2-C-methyl-D-erythritol 4-phosphate cytidylyltransferase activity"/>
    <property type="evidence" value="ECO:0007669"/>
    <property type="project" value="UniProtKB-UniRule"/>
</dbReference>
<dbReference type="InterPro" id="IPR018294">
    <property type="entry name" value="ISPD_synthase_CS"/>
</dbReference>
<dbReference type="PANTHER" id="PTHR32125">
    <property type="entry name" value="2-C-METHYL-D-ERYTHRITOL 4-PHOSPHATE CYTIDYLYLTRANSFERASE, CHLOROPLASTIC"/>
    <property type="match status" value="1"/>
</dbReference>
<feature type="site" description="Positions MEP for the nucleophilic attack" evidence="7">
    <location>
        <position position="210"/>
    </location>
</feature>
<dbReference type="GO" id="GO:0019288">
    <property type="term" value="P:isopentenyl diphosphate biosynthetic process, methylerythritol 4-phosphate pathway"/>
    <property type="evidence" value="ECO:0007669"/>
    <property type="project" value="UniProtKB-UniRule"/>
</dbReference>
<dbReference type="SUPFAM" id="SSF53448">
    <property type="entry name" value="Nucleotide-diphospho-sugar transferases"/>
    <property type="match status" value="1"/>
</dbReference>
<protein>
    <recommendedName>
        <fullName evidence="7">2-C-methyl-D-erythritol 4-phosphate cytidylyltransferase</fullName>
        <ecNumber evidence="7">2.7.7.60</ecNumber>
    </recommendedName>
    <alternativeName>
        <fullName evidence="7">4-diphosphocytidyl-2C-methyl-D-erythritol synthase</fullName>
    </alternativeName>
    <alternativeName>
        <fullName evidence="7">MEP cytidylyltransferase</fullName>
        <shortName evidence="7">MCT</shortName>
    </alternativeName>
</protein>
<dbReference type="PROSITE" id="PS01295">
    <property type="entry name" value="ISPD"/>
    <property type="match status" value="1"/>
</dbReference>
<comment type="catalytic activity">
    <reaction evidence="1 7">
        <text>2-C-methyl-D-erythritol 4-phosphate + CTP + H(+) = 4-CDP-2-C-methyl-D-erythritol + diphosphate</text>
        <dbReference type="Rhea" id="RHEA:13429"/>
        <dbReference type="ChEBI" id="CHEBI:15378"/>
        <dbReference type="ChEBI" id="CHEBI:33019"/>
        <dbReference type="ChEBI" id="CHEBI:37563"/>
        <dbReference type="ChEBI" id="CHEBI:57823"/>
        <dbReference type="ChEBI" id="CHEBI:58262"/>
        <dbReference type="EC" id="2.7.7.60"/>
    </reaction>
</comment>
<comment type="pathway">
    <text evidence="2 7">Isoprenoid biosynthesis; isopentenyl diphosphate biosynthesis via DXP pathway; isopentenyl diphosphate from 1-deoxy-D-xylulose 5-phosphate: step 2/6.</text>
</comment>
<dbReference type="InterPro" id="IPR029044">
    <property type="entry name" value="Nucleotide-diphossugar_trans"/>
</dbReference>
<keyword evidence="5 7" id="KW-0548">Nucleotidyltransferase</keyword>
<evidence type="ECO:0000256" key="6">
    <source>
        <dbReference type="ARBA" id="ARBA00023229"/>
    </source>
</evidence>
<dbReference type="Proteomes" id="UP001164935">
    <property type="component" value="Chromosome"/>
</dbReference>
<evidence type="ECO:0000256" key="7">
    <source>
        <dbReference type="HAMAP-Rule" id="MF_00108"/>
    </source>
</evidence>
<sequence>MSHPLWLIVPAAGQGKRMGADKPKQYLPLGEKPILAHTLSRLHRAFPAAHLVLCLDSDDRWFNPEWVPFAQWQRVTGGAERMDSVLNALHAINAQEDDMVMVHDVARPCVTSSDLLTLYHAAQQHPSGALLAMPVADTMKRANAEQLSAATESRDRLWHALTPQSFRYALLRRALEHAVTGQCVVTDEASAVEALGHAPRLISGRRDNLKVTHPDDLALAAAIMASQVAQASDSAQSSESAQFSESKRSC</sequence>
<dbReference type="HAMAP" id="MF_00108">
    <property type="entry name" value="IspD"/>
    <property type="match status" value="1"/>
</dbReference>
<feature type="site" description="Positions MEP for the nucleophilic attack" evidence="7">
    <location>
        <position position="154"/>
    </location>
</feature>
<dbReference type="Pfam" id="PF01128">
    <property type="entry name" value="IspD"/>
    <property type="match status" value="1"/>
</dbReference>
<dbReference type="EMBL" id="CP096973">
    <property type="protein sequence ID" value="UYO73521.1"/>
    <property type="molecule type" value="Genomic_DNA"/>
</dbReference>
<feature type="site" description="Transition state stabilizer" evidence="7">
    <location>
        <position position="17"/>
    </location>
</feature>
<name>A0AA46YN20_9GAMM</name>
<dbReference type="AlphaFoldDB" id="A0AA46YN20"/>
<feature type="site" description="Transition state stabilizer" evidence="7">
    <location>
        <position position="24"/>
    </location>
</feature>
<gene>
    <name evidence="7 8" type="primary">ispD</name>
    <name evidence="8" type="ORF">M0220_11570</name>
</gene>
<keyword evidence="9" id="KW-1185">Reference proteome</keyword>
<reference evidence="8" key="1">
    <citation type="submission" date="2022-05" db="EMBL/GenBank/DDBJ databases">
        <title>Complete sequence of a novel PHA-producing Halomonas strain.</title>
        <authorList>
            <person name="Zheng Z."/>
        </authorList>
    </citation>
    <scope>NUCLEOTIDE SEQUENCE</scope>
    <source>
        <strain evidence="8">ZZQ-149</strain>
    </source>
</reference>
<dbReference type="EC" id="2.7.7.60" evidence="7"/>
<dbReference type="InterPro" id="IPR001228">
    <property type="entry name" value="IspD"/>
</dbReference>
<dbReference type="FunFam" id="3.90.550.10:FF:000003">
    <property type="entry name" value="2-C-methyl-D-erythritol 4-phosphate cytidylyltransferase"/>
    <property type="match status" value="1"/>
</dbReference>
<evidence type="ECO:0000256" key="1">
    <source>
        <dbReference type="ARBA" id="ARBA00001282"/>
    </source>
</evidence>
<dbReference type="InterPro" id="IPR050088">
    <property type="entry name" value="IspD/TarI_cytidylyltransf_bact"/>
</dbReference>
<dbReference type="Gene3D" id="3.90.550.10">
    <property type="entry name" value="Spore Coat Polysaccharide Biosynthesis Protein SpsA, Chain A"/>
    <property type="match status" value="1"/>
</dbReference>
<comment type="similarity">
    <text evidence="3 7">Belongs to the IspD/TarI cytidylyltransferase family. IspD subfamily.</text>
</comment>
<accession>A0AA46YN20</accession>
<organism evidence="8 9">
    <name type="scientific">Halomonas qinghailakensis</name>
    <dbReference type="NCBI Taxonomy" id="2937790"/>
    <lineage>
        <taxon>Bacteria</taxon>
        <taxon>Pseudomonadati</taxon>
        <taxon>Pseudomonadota</taxon>
        <taxon>Gammaproteobacteria</taxon>
        <taxon>Oceanospirillales</taxon>
        <taxon>Halomonadaceae</taxon>
        <taxon>Halomonas</taxon>
    </lineage>
</organism>
<evidence type="ECO:0000313" key="9">
    <source>
        <dbReference type="Proteomes" id="UP001164935"/>
    </source>
</evidence>
<dbReference type="CDD" id="cd02516">
    <property type="entry name" value="CDP-ME_synthetase"/>
    <property type="match status" value="1"/>
</dbReference>
<dbReference type="KEGG" id="hqn:M0220_11570"/>
<dbReference type="InterPro" id="IPR034683">
    <property type="entry name" value="IspD/TarI"/>
</dbReference>
<keyword evidence="4 7" id="KW-0808">Transferase</keyword>
<evidence type="ECO:0000256" key="3">
    <source>
        <dbReference type="ARBA" id="ARBA00009789"/>
    </source>
</evidence>
<proteinExistence type="inferred from homology"/>
<evidence type="ECO:0000256" key="4">
    <source>
        <dbReference type="ARBA" id="ARBA00022679"/>
    </source>
</evidence>